<dbReference type="Proteomes" id="UP000637074">
    <property type="component" value="Unassembled WGS sequence"/>
</dbReference>
<proteinExistence type="predicted"/>
<gene>
    <name evidence="1" type="ORF">AM1BK_04550</name>
</gene>
<evidence type="ECO:0000313" key="2">
    <source>
        <dbReference type="Proteomes" id="UP000637074"/>
    </source>
</evidence>
<organism evidence="1 2">
    <name type="scientific">Neobacillus kokaensis</name>
    <dbReference type="NCBI Taxonomy" id="2759023"/>
    <lineage>
        <taxon>Bacteria</taxon>
        <taxon>Bacillati</taxon>
        <taxon>Bacillota</taxon>
        <taxon>Bacilli</taxon>
        <taxon>Bacillales</taxon>
        <taxon>Bacillaceae</taxon>
        <taxon>Neobacillus</taxon>
    </lineage>
</organism>
<protein>
    <submittedName>
        <fullName evidence="1">Uncharacterized protein</fullName>
    </submittedName>
</protein>
<dbReference type="RefSeq" id="WP_191269249.1">
    <property type="nucleotide sequence ID" value="NZ_BNDS01000001.1"/>
</dbReference>
<keyword evidence="2" id="KW-1185">Reference proteome</keyword>
<reference evidence="1 2" key="1">
    <citation type="journal article" date="2022" name="Int. J. Syst. Evol. Microbiol.">
        <title>Neobacillus kokaensis sp. nov., isolated from soil.</title>
        <authorList>
            <person name="Yuki K."/>
            <person name="Matsubara H."/>
            <person name="Yamaguchi S."/>
        </authorList>
    </citation>
    <scope>NUCLEOTIDE SEQUENCE [LARGE SCALE GENOMIC DNA]</scope>
    <source>
        <strain evidence="1 2">LOB 377</strain>
    </source>
</reference>
<dbReference type="EMBL" id="BNDS01000001">
    <property type="protein sequence ID" value="GHH96912.1"/>
    <property type="molecule type" value="Genomic_DNA"/>
</dbReference>
<sequence>MWWLMGIGGLLGLGFIVDLIYKKKGINQIDPEENAKHVSESERVYMESTMHNIKNDHHGSSGF</sequence>
<evidence type="ECO:0000313" key="1">
    <source>
        <dbReference type="EMBL" id="GHH96912.1"/>
    </source>
</evidence>
<name>A0ABQ3N019_9BACI</name>
<comment type="caution">
    <text evidence="1">The sequence shown here is derived from an EMBL/GenBank/DDBJ whole genome shotgun (WGS) entry which is preliminary data.</text>
</comment>
<accession>A0ABQ3N019</accession>